<sequence>MSITLGYLSCILLLISVVTATPNSLGSLTTYDTYSELPVPMAGDGPLAALLAAQMRAELSSSAAKDYLPEGLAITAEDAEHPFWVLLAAQVREAFDSMDFNDTEIMSFLTSLVEIDEYFLLGLHTSEKSASSPAATYGDDLTRFQAAVAGDNENPFVRWITNLWWVLSGR</sequence>
<protein>
    <submittedName>
        <fullName evidence="3">Uncharacterized protein</fullName>
    </submittedName>
</protein>
<dbReference type="Proteomes" id="UP000553632">
    <property type="component" value="Unassembled WGS sequence"/>
</dbReference>
<dbReference type="AlphaFoldDB" id="A0A7J6TP27"/>
<feature type="signal peptide" evidence="1">
    <location>
        <begin position="1"/>
        <end position="20"/>
    </location>
</feature>
<dbReference type="Proteomes" id="UP000574390">
    <property type="component" value="Unassembled WGS sequence"/>
</dbReference>
<evidence type="ECO:0000313" key="5">
    <source>
        <dbReference type="Proteomes" id="UP000574390"/>
    </source>
</evidence>
<gene>
    <name evidence="3" type="ORF">FOZ62_027966</name>
    <name evidence="2" type="ORF">FOZ63_030271</name>
</gene>
<feature type="chain" id="PRO_5036205834" evidence="1">
    <location>
        <begin position="21"/>
        <end position="170"/>
    </location>
</feature>
<keyword evidence="1" id="KW-0732">Signal</keyword>
<comment type="caution">
    <text evidence="3">The sequence shown here is derived from an EMBL/GenBank/DDBJ whole genome shotgun (WGS) entry which is preliminary data.</text>
</comment>
<organism evidence="3 5">
    <name type="scientific">Perkinsus olseni</name>
    <name type="common">Perkinsus atlanticus</name>
    <dbReference type="NCBI Taxonomy" id="32597"/>
    <lineage>
        <taxon>Eukaryota</taxon>
        <taxon>Sar</taxon>
        <taxon>Alveolata</taxon>
        <taxon>Perkinsozoa</taxon>
        <taxon>Perkinsea</taxon>
        <taxon>Perkinsida</taxon>
        <taxon>Perkinsidae</taxon>
        <taxon>Perkinsus</taxon>
    </lineage>
</organism>
<evidence type="ECO:0000313" key="2">
    <source>
        <dbReference type="EMBL" id="KAF4708971.1"/>
    </source>
</evidence>
<evidence type="ECO:0000313" key="3">
    <source>
        <dbReference type="EMBL" id="KAF4747079.1"/>
    </source>
</evidence>
<name>A0A7J6TP27_PEROL</name>
<evidence type="ECO:0000313" key="4">
    <source>
        <dbReference type="Proteomes" id="UP000553632"/>
    </source>
</evidence>
<reference evidence="4 5" key="1">
    <citation type="submission" date="2020-04" db="EMBL/GenBank/DDBJ databases">
        <title>Perkinsus olseni comparative genomics.</title>
        <authorList>
            <person name="Bogema D.R."/>
        </authorList>
    </citation>
    <scope>NUCLEOTIDE SEQUENCE [LARGE SCALE GENOMIC DNA]</scope>
    <source>
        <strain evidence="3">ATCC PRA-205</strain>
        <strain evidence="2 4">ATCC PRA-207</strain>
    </source>
</reference>
<proteinExistence type="predicted"/>
<keyword evidence="4" id="KW-1185">Reference proteome</keyword>
<evidence type="ECO:0000256" key="1">
    <source>
        <dbReference type="SAM" id="SignalP"/>
    </source>
</evidence>
<accession>A0A7J6TP27</accession>
<dbReference type="EMBL" id="JABANO010032212">
    <property type="protein sequence ID" value="KAF4708971.1"/>
    <property type="molecule type" value="Genomic_DNA"/>
</dbReference>
<dbReference type="EMBL" id="JABANM010005753">
    <property type="protein sequence ID" value="KAF4747079.1"/>
    <property type="molecule type" value="Genomic_DNA"/>
</dbReference>